<name>A0ABS3LMD9_9PROT</name>
<keyword evidence="2" id="KW-1185">Reference proteome</keyword>
<dbReference type="EMBL" id="JAFVMG010000007">
    <property type="protein sequence ID" value="MBO1328534.1"/>
    <property type="molecule type" value="Genomic_DNA"/>
</dbReference>
<protein>
    <submittedName>
        <fullName evidence="1">Uncharacterized protein</fullName>
    </submittedName>
</protein>
<reference evidence="1 2" key="1">
    <citation type="submission" date="2021-03" db="EMBL/GenBank/DDBJ databases">
        <title>The complete genome sequence of Acetobacter suratthaniensis TBRC 1719.</title>
        <authorList>
            <person name="Charoenyingcharoen P."/>
            <person name="Yukphan P."/>
        </authorList>
    </citation>
    <scope>NUCLEOTIDE SEQUENCE [LARGE SCALE GENOMIC DNA]</scope>
    <source>
        <strain evidence="1 2">TBRC 1719</strain>
    </source>
</reference>
<sequence>MARQTGEIMTAWVDRTGRIEWHPGVGFPDGTLPLCCGTREAIKPAMRARAWNGHEYRVPGMDDTMTDQQAFEAVEKLRVSLNGSSKDIFSYFSGMNRRDVG</sequence>
<dbReference type="RefSeq" id="WP_207854363.1">
    <property type="nucleotide sequence ID" value="NZ_JAFVMG010000007.1"/>
</dbReference>
<evidence type="ECO:0000313" key="2">
    <source>
        <dbReference type="Proteomes" id="UP000664399"/>
    </source>
</evidence>
<comment type="caution">
    <text evidence="1">The sequence shown here is derived from an EMBL/GenBank/DDBJ whole genome shotgun (WGS) entry which is preliminary data.</text>
</comment>
<evidence type="ECO:0000313" key="1">
    <source>
        <dbReference type="EMBL" id="MBO1328534.1"/>
    </source>
</evidence>
<accession>A0ABS3LMD9</accession>
<proteinExistence type="predicted"/>
<gene>
    <name evidence="1" type="ORF">J2D75_08590</name>
</gene>
<organism evidence="1 2">
    <name type="scientific">Acetobacter suratthaniensis</name>
    <dbReference type="NCBI Taxonomy" id="1502841"/>
    <lineage>
        <taxon>Bacteria</taxon>
        <taxon>Pseudomonadati</taxon>
        <taxon>Pseudomonadota</taxon>
        <taxon>Alphaproteobacteria</taxon>
        <taxon>Acetobacterales</taxon>
        <taxon>Acetobacteraceae</taxon>
        <taxon>Acetobacter</taxon>
    </lineage>
</organism>
<dbReference type="Proteomes" id="UP000664399">
    <property type="component" value="Unassembled WGS sequence"/>
</dbReference>